<protein>
    <recommendedName>
        <fullName evidence="1">AraC effector-binding domain-containing protein</fullName>
    </recommendedName>
</protein>
<name>A0ABM8YRC1_9BACI</name>
<dbReference type="Proteomes" id="UP000789833">
    <property type="component" value="Unassembled WGS sequence"/>
</dbReference>
<dbReference type="SUPFAM" id="SSF55136">
    <property type="entry name" value="Probable bacterial effector-binding domain"/>
    <property type="match status" value="1"/>
</dbReference>
<dbReference type="EMBL" id="CAKJTJ010000023">
    <property type="protein sequence ID" value="CAG9622557.1"/>
    <property type="molecule type" value="Genomic_DNA"/>
</dbReference>
<reference evidence="2 3" key="1">
    <citation type="submission" date="2021-10" db="EMBL/GenBank/DDBJ databases">
        <authorList>
            <person name="Criscuolo A."/>
        </authorList>
    </citation>
    <scope>NUCLEOTIDE SEQUENCE [LARGE SCALE GENOMIC DNA]</scope>
    <source>
        <strain evidence="3">CIP 111883</strain>
    </source>
</reference>
<dbReference type="InterPro" id="IPR010499">
    <property type="entry name" value="AraC_E-bd"/>
</dbReference>
<keyword evidence="3" id="KW-1185">Reference proteome</keyword>
<dbReference type="Gene3D" id="3.20.80.10">
    <property type="entry name" value="Regulatory factor, effector binding domain"/>
    <property type="match status" value="1"/>
</dbReference>
<evidence type="ECO:0000313" key="3">
    <source>
        <dbReference type="Proteomes" id="UP000789833"/>
    </source>
</evidence>
<dbReference type="Pfam" id="PF06445">
    <property type="entry name" value="GyrI-like"/>
    <property type="match status" value="1"/>
</dbReference>
<dbReference type="InterPro" id="IPR011256">
    <property type="entry name" value="Reg_factor_effector_dom_sf"/>
</dbReference>
<comment type="caution">
    <text evidence="2">The sequence shown here is derived from an EMBL/GenBank/DDBJ whole genome shotgun (WGS) entry which is preliminary data.</text>
</comment>
<evidence type="ECO:0000313" key="2">
    <source>
        <dbReference type="EMBL" id="CAG9622557.1"/>
    </source>
</evidence>
<accession>A0ABM8YRC1</accession>
<proteinExistence type="predicted"/>
<dbReference type="InterPro" id="IPR029442">
    <property type="entry name" value="GyrI-like"/>
</dbReference>
<sequence>MKTKPYEIVKRSSYRAIGLKWEGPWSEIGQLKQTIQKMSERTDELQHVINPTLQLGLSYHTRPDGFAHYSMFEVTNEQEIPVGMMELYIPEFTYFVTNHQKGEDIGETYYKISRWIMDSEYMTYRETQVRYFEDILPIKHEKYPLDRDLQDPHFEIWIPITQK</sequence>
<organism evidence="2 3">
    <name type="scientific">Sutcliffiella rhizosphaerae</name>
    <dbReference type="NCBI Taxonomy" id="2880967"/>
    <lineage>
        <taxon>Bacteria</taxon>
        <taxon>Bacillati</taxon>
        <taxon>Bacillota</taxon>
        <taxon>Bacilli</taxon>
        <taxon>Bacillales</taxon>
        <taxon>Bacillaceae</taxon>
        <taxon>Sutcliffiella</taxon>
    </lineage>
</organism>
<dbReference type="RefSeq" id="WP_230503244.1">
    <property type="nucleotide sequence ID" value="NZ_CAKJTJ010000023.1"/>
</dbReference>
<dbReference type="SMART" id="SM00871">
    <property type="entry name" value="AraC_E_bind"/>
    <property type="match status" value="1"/>
</dbReference>
<evidence type="ECO:0000259" key="1">
    <source>
        <dbReference type="SMART" id="SM00871"/>
    </source>
</evidence>
<feature type="domain" description="AraC effector-binding" evidence="1">
    <location>
        <begin position="4"/>
        <end position="161"/>
    </location>
</feature>
<gene>
    <name evidence="2" type="ORF">BACCIP111883_03348</name>
</gene>